<dbReference type="InterPro" id="IPR008264">
    <property type="entry name" value="Beta_glucanase"/>
</dbReference>
<gene>
    <name evidence="8" type="ORF">SAMN04488561_4450</name>
</gene>
<protein>
    <recommendedName>
        <fullName evidence="3">licheninase</fullName>
        <ecNumber evidence="3">3.2.1.73</ecNumber>
    </recommendedName>
</protein>
<dbReference type="OrthoDB" id="273319at2"/>
<dbReference type="Pfam" id="PF00722">
    <property type="entry name" value="Glyco_hydro_16"/>
    <property type="match status" value="1"/>
</dbReference>
<dbReference type="InterPro" id="IPR033803">
    <property type="entry name" value="CBD-like_Golvesin-Xly"/>
</dbReference>
<evidence type="ECO:0000256" key="4">
    <source>
        <dbReference type="ARBA" id="ARBA00022801"/>
    </source>
</evidence>
<feature type="active site" description="Proton donor" evidence="6">
    <location>
        <position position="155"/>
    </location>
</feature>
<organism evidence="8 9">
    <name type="scientific">Jiangella alba</name>
    <dbReference type="NCBI Taxonomy" id="561176"/>
    <lineage>
        <taxon>Bacteria</taxon>
        <taxon>Bacillati</taxon>
        <taxon>Actinomycetota</taxon>
        <taxon>Actinomycetes</taxon>
        <taxon>Jiangellales</taxon>
        <taxon>Jiangellaceae</taxon>
        <taxon>Jiangella</taxon>
    </lineage>
</organism>
<evidence type="ECO:0000313" key="8">
    <source>
        <dbReference type="EMBL" id="SEF13699.1"/>
    </source>
</evidence>
<evidence type="ECO:0000259" key="7">
    <source>
        <dbReference type="PROSITE" id="PS51762"/>
    </source>
</evidence>
<dbReference type="InterPro" id="IPR000757">
    <property type="entry name" value="Beta-glucanase-like"/>
</dbReference>
<evidence type="ECO:0000313" key="9">
    <source>
        <dbReference type="Proteomes" id="UP000181980"/>
    </source>
</evidence>
<dbReference type="AlphaFoldDB" id="A0A1H5PIP5"/>
<dbReference type="InterPro" id="IPR050546">
    <property type="entry name" value="Glycosyl_Hydrlase_16"/>
</dbReference>
<dbReference type="CDD" id="cd00413">
    <property type="entry name" value="Glyco_hydrolase_16"/>
    <property type="match status" value="1"/>
</dbReference>
<dbReference type="SUPFAM" id="SSF49899">
    <property type="entry name" value="Concanavalin A-like lectins/glucanases"/>
    <property type="match status" value="1"/>
</dbReference>
<keyword evidence="4" id="KW-0378">Hydrolase</keyword>
<sequence length="397" mass="42187">MGVRALITLVTAGTLPLVSGGPAPATDEAEVLAAPPGYALSWADEFDGTAVDESRWTFRTGKPWNGWSTQLPENVSVGGGVMTIRLCPQGTSGPDCLPTSATTDFTGGGLISKDRPRYGYYEVRARTNVGSGWHSAFWSAQVGATGLFTEIDGFEIDSHVPGYARHNVIAWNHGGHLTSGIDELGFDSSAGWHVYGYEWREDEVRFFVDGVQVWSTPYAPSTYAHNFLNVWLTTIAIDLNDSPGVDVGALPGRTQWDYVRYYQRDAYGDNDDPAGGYAESGTGWATSGLPAFGRLTSRYSCTAGAAAHWTLRPPSAGSYRAYLYRVGGDGGQPDAPVTVADGATTLAAASVDFGAAESAWVPVGGALSLSAGRPYTVRVERTGAGCVRADAVKFVRQ</sequence>
<dbReference type="Pfam" id="PF25275">
    <property type="entry name" value="Golvesin_C"/>
    <property type="match status" value="1"/>
</dbReference>
<keyword evidence="9" id="KW-1185">Reference proteome</keyword>
<keyword evidence="5" id="KW-0326">Glycosidase</keyword>
<dbReference type="Gene3D" id="2.60.120.200">
    <property type="match status" value="1"/>
</dbReference>
<comment type="similarity">
    <text evidence="2">Belongs to the glycosyl hydrolase 16 family.</text>
</comment>
<dbReference type="PANTHER" id="PTHR10963">
    <property type="entry name" value="GLYCOSYL HYDROLASE-RELATED"/>
    <property type="match status" value="1"/>
</dbReference>
<dbReference type="GO" id="GO:0005975">
    <property type="term" value="P:carbohydrate metabolic process"/>
    <property type="evidence" value="ECO:0007669"/>
    <property type="project" value="InterPro"/>
</dbReference>
<evidence type="ECO:0000256" key="1">
    <source>
        <dbReference type="ARBA" id="ARBA00000481"/>
    </source>
</evidence>
<dbReference type="PRINTS" id="PR00737">
    <property type="entry name" value="GLHYDRLASE16"/>
</dbReference>
<dbReference type="PANTHER" id="PTHR10963:SF55">
    <property type="entry name" value="GLYCOSIDE HYDROLASE FAMILY 16 PROTEIN"/>
    <property type="match status" value="1"/>
</dbReference>
<comment type="catalytic activity">
    <reaction evidence="1">
        <text>Hydrolysis of (1-&gt;4)-beta-D-glucosidic linkages in beta-D-glucans containing (1-&gt;3)- and (1-&gt;4)-bonds.</text>
        <dbReference type="EC" id="3.2.1.73"/>
    </reaction>
</comment>
<feature type="domain" description="GH16" evidence="7">
    <location>
        <begin position="16"/>
        <end position="267"/>
    </location>
</feature>
<accession>A0A1H5PIP5</accession>
<dbReference type="Proteomes" id="UP000181980">
    <property type="component" value="Unassembled WGS sequence"/>
</dbReference>
<evidence type="ECO:0000256" key="5">
    <source>
        <dbReference type="ARBA" id="ARBA00023295"/>
    </source>
</evidence>
<feature type="active site" description="Nucleophile" evidence="6">
    <location>
        <position position="150"/>
    </location>
</feature>
<reference evidence="9" key="1">
    <citation type="submission" date="2016-10" db="EMBL/GenBank/DDBJ databases">
        <authorList>
            <person name="Varghese N."/>
            <person name="Submissions S."/>
        </authorList>
    </citation>
    <scope>NUCLEOTIDE SEQUENCE [LARGE SCALE GENOMIC DNA]</scope>
    <source>
        <strain evidence="9">DSM 45237</strain>
    </source>
</reference>
<dbReference type="RefSeq" id="WP_069110144.1">
    <property type="nucleotide sequence ID" value="NZ_FNUC01000004.1"/>
</dbReference>
<name>A0A1H5PIP5_9ACTN</name>
<evidence type="ECO:0000256" key="2">
    <source>
        <dbReference type="ARBA" id="ARBA00006865"/>
    </source>
</evidence>
<dbReference type="InterPro" id="IPR013320">
    <property type="entry name" value="ConA-like_dom_sf"/>
</dbReference>
<proteinExistence type="inferred from homology"/>
<dbReference type="EC" id="3.2.1.73" evidence="3"/>
<dbReference type="STRING" id="561176.SAMN04488561_4450"/>
<dbReference type="PROSITE" id="PS51762">
    <property type="entry name" value="GH16_2"/>
    <property type="match status" value="1"/>
</dbReference>
<evidence type="ECO:0000256" key="3">
    <source>
        <dbReference type="ARBA" id="ARBA00012690"/>
    </source>
</evidence>
<dbReference type="GO" id="GO:0042972">
    <property type="term" value="F:licheninase activity"/>
    <property type="evidence" value="ECO:0007669"/>
    <property type="project" value="UniProtKB-EC"/>
</dbReference>
<evidence type="ECO:0000256" key="6">
    <source>
        <dbReference type="PIRSR" id="PIRSR608264-1"/>
    </source>
</evidence>
<dbReference type="EMBL" id="FNUC01000004">
    <property type="protein sequence ID" value="SEF13699.1"/>
    <property type="molecule type" value="Genomic_DNA"/>
</dbReference>